<protein>
    <submittedName>
        <fullName evidence="2">Glycine/D-amino acid oxidase-like deaminating enzyme</fullName>
    </submittedName>
</protein>
<feature type="domain" description="FAD dependent oxidoreductase" evidence="1">
    <location>
        <begin position="35"/>
        <end position="396"/>
    </location>
</feature>
<proteinExistence type="predicted"/>
<dbReference type="PANTHER" id="PTHR13847:SF281">
    <property type="entry name" value="FAD DEPENDENT OXIDOREDUCTASE DOMAIN-CONTAINING PROTEIN"/>
    <property type="match status" value="1"/>
</dbReference>
<dbReference type="Pfam" id="PF01266">
    <property type="entry name" value="DAO"/>
    <property type="match status" value="1"/>
</dbReference>
<dbReference type="GO" id="GO:0005737">
    <property type="term" value="C:cytoplasm"/>
    <property type="evidence" value="ECO:0007669"/>
    <property type="project" value="TreeGrafter"/>
</dbReference>
<dbReference type="OrthoDB" id="9805852at2"/>
<keyword evidence="3" id="KW-1185">Reference proteome</keyword>
<accession>A0A327Z2Z5</accession>
<evidence type="ECO:0000259" key="1">
    <source>
        <dbReference type="Pfam" id="PF01266"/>
    </source>
</evidence>
<name>A0A327Z2Z5_9ACTN</name>
<dbReference type="InterPro" id="IPR036188">
    <property type="entry name" value="FAD/NAD-bd_sf"/>
</dbReference>
<dbReference type="SUPFAM" id="SSF51905">
    <property type="entry name" value="FAD/NAD(P)-binding domain"/>
    <property type="match status" value="1"/>
</dbReference>
<dbReference type="AlphaFoldDB" id="A0A327Z2Z5"/>
<dbReference type="Gene3D" id="3.50.50.60">
    <property type="entry name" value="FAD/NAD(P)-binding domain"/>
    <property type="match status" value="1"/>
</dbReference>
<dbReference type="Gene3D" id="3.30.9.10">
    <property type="entry name" value="D-Amino Acid Oxidase, subunit A, domain 2"/>
    <property type="match status" value="1"/>
</dbReference>
<organism evidence="2 3">
    <name type="scientific">Actinoplanes lutulentus</name>
    <dbReference type="NCBI Taxonomy" id="1287878"/>
    <lineage>
        <taxon>Bacteria</taxon>
        <taxon>Bacillati</taxon>
        <taxon>Actinomycetota</taxon>
        <taxon>Actinomycetes</taxon>
        <taxon>Micromonosporales</taxon>
        <taxon>Micromonosporaceae</taxon>
        <taxon>Actinoplanes</taxon>
    </lineage>
</organism>
<gene>
    <name evidence="2" type="ORF">B0I29_118125</name>
</gene>
<comment type="caution">
    <text evidence="2">The sequence shown here is derived from an EMBL/GenBank/DDBJ whole genome shotgun (WGS) entry which is preliminary data.</text>
</comment>
<sequence>MNRQSLTDVSYSTYWLSDPGRPAVRGPLTGELSTDLVVIGGGYTGLWTAIIAKERDPQRDVVLIEGGRIGHAASGRNGGFVAASLTHGFANGHSRWPEEIATLEQLGLENLQGIEDTINRYGIDCDWERTGALDVATEPHEVEALRQGVELARSQGVDVEFMDHAAVQAEVRSPRFLAGAWDRTGTAMVNPAKLAWGLAEVAERLGVHIFEGTFANGLARDGAGMLVETPLGRVRARHVALGTNVYPSLVKRTRLYTIPVWDYALMTEPLSAAQRDAIGWQNRQGLGDSGNQFHYFRQTADHRILWGGYDAIYHYGGKMDLSHEHRQETYHRLSDHFFDTFPQLDGLRFTNAWGGAIDTCTRFSAFFGSAYGGRVAYAAGYTGLGVAATRFGADVMLDLLSGERTKRTATRMVRSKPLPFPPEPVRWAGVELTRRSLAHADANGGRRNLWLKAMDKVGFGFDS</sequence>
<dbReference type="Proteomes" id="UP000249341">
    <property type="component" value="Unassembled WGS sequence"/>
</dbReference>
<dbReference type="RefSeq" id="WP_111653023.1">
    <property type="nucleotide sequence ID" value="NZ_JACHWI010000003.1"/>
</dbReference>
<dbReference type="InterPro" id="IPR006076">
    <property type="entry name" value="FAD-dep_OxRdtase"/>
</dbReference>
<dbReference type="EMBL" id="QLMJ01000018">
    <property type="protein sequence ID" value="RAK29333.1"/>
    <property type="molecule type" value="Genomic_DNA"/>
</dbReference>
<evidence type="ECO:0000313" key="3">
    <source>
        <dbReference type="Proteomes" id="UP000249341"/>
    </source>
</evidence>
<reference evidence="2 3" key="1">
    <citation type="submission" date="2018-06" db="EMBL/GenBank/DDBJ databases">
        <title>Genomic Encyclopedia of Type Strains, Phase III (KMG-III): the genomes of soil and plant-associated and newly described type strains.</title>
        <authorList>
            <person name="Whitman W."/>
        </authorList>
    </citation>
    <scope>NUCLEOTIDE SEQUENCE [LARGE SCALE GENOMIC DNA]</scope>
    <source>
        <strain evidence="2 3">CGMCC 4.7090</strain>
    </source>
</reference>
<dbReference type="PANTHER" id="PTHR13847">
    <property type="entry name" value="SARCOSINE DEHYDROGENASE-RELATED"/>
    <property type="match status" value="1"/>
</dbReference>
<evidence type="ECO:0000313" key="2">
    <source>
        <dbReference type="EMBL" id="RAK29333.1"/>
    </source>
</evidence>